<proteinExistence type="predicted"/>
<comment type="caution">
    <text evidence="2">The sequence shown here is derived from an EMBL/GenBank/DDBJ whole genome shotgun (WGS) entry which is preliminary data.</text>
</comment>
<accession>A0A9P7TZ03</accession>
<gene>
    <name evidence="2" type="ORF">E4U13_000273</name>
</gene>
<evidence type="ECO:0000256" key="1">
    <source>
        <dbReference type="SAM" id="MobiDB-lite"/>
    </source>
</evidence>
<keyword evidence="3" id="KW-1185">Reference proteome</keyword>
<dbReference type="AlphaFoldDB" id="A0A9P7TZ03"/>
<evidence type="ECO:0000313" key="3">
    <source>
        <dbReference type="Proteomes" id="UP000732380"/>
    </source>
</evidence>
<name>A0A9P7TZ03_9HYPO</name>
<dbReference type="EMBL" id="SRQM01000105">
    <property type="protein sequence ID" value="KAG6118363.1"/>
    <property type="molecule type" value="Genomic_DNA"/>
</dbReference>
<sequence length="169" mass="18060">MLQCSNRLQDGGFPPAAVPEPASRQPAAPTLATMRWTMIPRKHCLAARARLAPGGAGWCGESRPARPSRRLSPPARARSVLPGGVGPWDLGCLCLGLLGWRLDGSALGDLRTGPDQNKTRTSVGDGFGRRFWADTVFDKHPFRGRACGLALAAGRWASQLDRHLAGSAR</sequence>
<evidence type="ECO:0000313" key="2">
    <source>
        <dbReference type="EMBL" id="KAG6118363.1"/>
    </source>
</evidence>
<feature type="region of interest" description="Disordered" evidence="1">
    <location>
        <begin position="1"/>
        <end position="27"/>
    </location>
</feature>
<organism evidence="2 3">
    <name type="scientific">Claviceps humidiphila</name>
    <dbReference type="NCBI Taxonomy" id="1294629"/>
    <lineage>
        <taxon>Eukaryota</taxon>
        <taxon>Fungi</taxon>
        <taxon>Dikarya</taxon>
        <taxon>Ascomycota</taxon>
        <taxon>Pezizomycotina</taxon>
        <taxon>Sordariomycetes</taxon>
        <taxon>Hypocreomycetidae</taxon>
        <taxon>Hypocreales</taxon>
        <taxon>Clavicipitaceae</taxon>
        <taxon>Claviceps</taxon>
    </lineage>
</organism>
<protein>
    <submittedName>
        <fullName evidence="2">Uncharacterized protein</fullName>
    </submittedName>
</protein>
<reference evidence="2 3" key="1">
    <citation type="journal article" date="2020" name="bioRxiv">
        <title>Whole genome comparisons of ergot fungi reveals the divergence and evolution of species within the genus Claviceps are the result of varying mechanisms driving genome evolution and host range expansion.</title>
        <authorList>
            <person name="Wyka S.A."/>
            <person name="Mondo S.J."/>
            <person name="Liu M."/>
            <person name="Dettman J."/>
            <person name="Nalam V."/>
            <person name="Broders K.D."/>
        </authorList>
    </citation>
    <scope>NUCLEOTIDE SEQUENCE [LARGE SCALE GENOMIC DNA]</scope>
    <source>
        <strain evidence="2 3">LM576</strain>
    </source>
</reference>
<dbReference type="Proteomes" id="UP000732380">
    <property type="component" value="Unassembled WGS sequence"/>
</dbReference>